<dbReference type="PRINTS" id="PR00723">
    <property type="entry name" value="SUBTILISIN"/>
</dbReference>
<dbReference type="InterPro" id="IPR041469">
    <property type="entry name" value="Subtilisin-like_FN3"/>
</dbReference>
<evidence type="ECO:0000259" key="12">
    <source>
        <dbReference type="Pfam" id="PF00082"/>
    </source>
</evidence>
<dbReference type="GO" id="GO:0004252">
    <property type="term" value="F:serine-type endopeptidase activity"/>
    <property type="evidence" value="ECO:0007669"/>
    <property type="project" value="UniProtKB-UniRule"/>
</dbReference>
<evidence type="ECO:0000256" key="5">
    <source>
        <dbReference type="ARBA" id="ARBA00022729"/>
    </source>
</evidence>
<dbReference type="Gene3D" id="3.30.70.80">
    <property type="entry name" value="Peptidase S8 propeptide/proteinase inhibitor I9"/>
    <property type="match status" value="1"/>
</dbReference>
<dbReference type="GO" id="GO:0006508">
    <property type="term" value="P:proteolysis"/>
    <property type="evidence" value="ECO:0007669"/>
    <property type="project" value="UniProtKB-KW"/>
</dbReference>
<evidence type="ECO:0000313" key="16">
    <source>
        <dbReference type="RefSeq" id="XP_021285053.1"/>
    </source>
</evidence>
<dbReference type="InterPro" id="IPR037045">
    <property type="entry name" value="S8pro/Inhibitor_I9_sf"/>
</dbReference>
<keyword evidence="6 10" id="KW-0378">Hydrolase</keyword>
<dbReference type="OrthoDB" id="968273at2759"/>
<dbReference type="PANTHER" id="PTHR10795">
    <property type="entry name" value="PROPROTEIN CONVERTASE SUBTILISIN/KEXIN"/>
    <property type="match status" value="1"/>
</dbReference>
<evidence type="ECO:0000256" key="11">
    <source>
        <dbReference type="SAM" id="SignalP"/>
    </source>
</evidence>
<evidence type="ECO:0000256" key="4">
    <source>
        <dbReference type="ARBA" id="ARBA00022670"/>
    </source>
</evidence>
<evidence type="ECO:0000259" key="14">
    <source>
        <dbReference type="Pfam" id="PF17766"/>
    </source>
</evidence>
<feature type="signal peptide" evidence="11">
    <location>
        <begin position="1"/>
        <end position="29"/>
    </location>
</feature>
<dbReference type="PROSITE" id="PS00138">
    <property type="entry name" value="SUBTILASE_SER"/>
    <property type="match status" value="1"/>
</dbReference>
<sequence>MSFSNGVCQLSCLRSVFLTFVMFNLHVHSVSVNTYIVHMDKSFMPKVFASHHSWYSSTVDSLKSRNTALSNNPRSSPTLIYSYDSAAHGFSAVLSPDELETLKKSPGFVSAYPDRSVTLDTTHTPEFLSLNPYSGLWPASNYGEDIIIGVIDSGVWPESDSYEDDGMTPVPARWKGVCEEGQEFNSSMCNSKLIGARYFNKGVIAANPGVNISMNSARDTIGHGTHTSSTAGGNYVKDASFFGYAKGTARGLAPRSRLAMYKVLWEEGRYSADVLAGMDQAIADGVDVISISMGFDEVPLYKDPIAIASFAAMEKGVLVSSSAGNEGPNLGTLHNGIPWVLTVAAGTIDRSFAGIVSLGDGQTITGWTLFPASALVKEFSLIYNKSLSACNSSHLLSDAPDGIIICDNTGSLPIQIGRITRSRAYGAIFISDEPELRRSMPCPGVVISTEDAPALIKYATSNKDATASIKFQQTILGTKPAPAVASYTSRGPSPSYPGILKPDIMAPGSIVLAAYSPNNIAATIGAYIFLSSNVAMLSGTSMACPHASGIAALLKGAHPDWSAAAIRSALVTTANPLDNTMKPIRDNGDDNMSFASPLAMGAGQIDPNQALDPGLIYDATPQDYVNLLCIMNFTQSQILTITRSKRYNCSNPSSDLNYPSFIALYNPNVTETIAKIFQRTVTNMGEGAATYNVKIVQPQGSTIVVSPKTLVFKNTYEKQIFSVTISYSSHKEERVSFGELVWVEENGKHTVRSPVVVSPTVKPTGLISGNTSLLRCNKWTAIVFINSLPEAHFL</sequence>
<keyword evidence="7 10" id="KW-0720">Serine protease</keyword>
<feature type="chain" id="PRO_5026930891" evidence="11">
    <location>
        <begin position="30"/>
        <end position="794"/>
    </location>
</feature>
<keyword evidence="3" id="KW-0964">Secreted</keyword>
<dbReference type="GO" id="GO:0005576">
    <property type="term" value="C:extracellular region"/>
    <property type="evidence" value="ECO:0007669"/>
    <property type="project" value="UniProtKB-SubCell"/>
</dbReference>
<dbReference type="CDD" id="cd02120">
    <property type="entry name" value="PA_subtilisin_like"/>
    <property type="match status" value="1"/>
</dbReference>
<evidence type="ECO:0000256" key="10">
    <source>
        <dbReference type="PROSITE-ProRule" id="PRU01240"/>
    </source>
</evidence>
<reference evidence="16" key="1">
    <citation type="submission" date="2025-08" db="UniProtKB">
        <authorList>
            <consortium name="RefSeq"/>
        </authorList>
    </citation>
    <scope>IDENTIFICATION</scope>
    <source>
        <tissue evidence="16">Leaf</tissue>
    </source>
</reference>
<keyword evidence="4 10" id="KW-0645">Protease</keyword>
<dbReference type="Pfam" id="PF17766">
    <property type="entry name" value="fn3_6"/>
    <property type="match status" value="1"/>
</dbReference>
<organism evidence="15 16">
    <name type="scientific">Herrania umbratica</name>
    <dbReference type="NCBI Taxonomy" id="108875"/>
    <lineage>
        <taxon>Eukaryota</taxon>
        <taxon>Viridiplantae</taxon>
        <taxon>Streptophyta</taxon>
        <taxon>Embryophyta</taxon>
        <taxon>Tracheophyta</taxon>
        <taxon>Spermatophyta</taxon>
        <taxon>Magnoliopsida</taxon>
        <taxon>eudicotyledons</taxon>
        <taxon>Gunneridae</taxon>
        <taxon>Pentapetalae</taxon>
        <taxon>rosids</taxon>
        <taxon>malvids</taxon>
        <taxon>Malvales</taxon>
        <taxon>Malvaceae</taxon>
        <taxon>Byttnerioideae</taxon>
        <taxon>Herrania</taxon>
    </lineage>
</organism>
<evidence type="ECO:0000256" key="7">
    <source>
        <dbReference type="ARBA" id="ARBA00022825"/>
    </source>
</evidence>
<dbReference type="InterPro" id="IPR034197">
    <property type="entry name" value="Peptidases_S8_3"/>
</dbReference>
<evidence type="ECO:0000256" key="9">
    <source>
        <dbReference type="PIRSR" id="PIRSR615500-1"/>
    </source>
</evidence>
<evidence type="ECO:0000256" key="2">
    <source>
        <dbReference type="ARBA" id="ARBA00011073"/>
    </source>
</evidence>
<keyword evidence="8" id="KW-0325">Glycoprotein</keyword>
<evidence type="ECO:0000313" key="15">
    <source>
        <dbReference type="Proteomes" id="UP000504621"/>
    </source>
</evidence>
<feature type="domain" description="Subtilisin-like protease fibronectin type-III" evidence="14">
    <location>
        <begin position="655"/>
        <end position="757"/>
    </location>
</feature>
<feature type="domain" description="Peptidase S8/S53" evidence="12">
    <location>
        <begin position="143"/>
        <end position="582"/>
    </location>
</feature>
<dbReference type="InterPro" id="IPR045051">
    <property type="entry name" value="SBT"/>
</dbReference>
<feature type="active site" description="Charge relay system" evidence="9 10">
    <location>
        <position position="223"/>
    </location>
</feature>
<dbReference type="RefSeq" id="XP_021285053.1">
    <property type="nucleotide sequence ID" value="XM_021429378.1"/>
</dbReference>
<comment type="similarity">
    <text evidence="2 10">Belongs to the peptidase S8 family.</text>
</comment>
<dbReference type="InterPro" id="IPR010259">
    <property type="entry name" value="S8pro/Inhibitor_I9"/>
</dbReference>
<accession>A0A6J1ADP5</accession>
<gene>
    <name evidence="16" type="primary">LOC110417145</name>
</gene>
<dbReference type="Pfam" id="PF05922">
    <property type="entry name" value="Inhibitor_I9"/>
    <property type="match status" value="1"/>
</dbReference>
<dbReference type="Proteomes" id="UP000504621">
    <property type="component" value="Unplaced"/>
</dbReference>
<dbReference type="InterPro" id="IPR000209">
    <property type="entry name" value="Peptidase_S8/S53_dom"/>
</dbReference>
<dbReference type="Gene3D" id="2.60.40.2310">
    <property type="match status" value="1"/>
</dbReference>
<evidence type="ECO:0000256" key="1">
    <source>
        <dbReference type="ARBA" id="ARBA00004613"/>
    </source>
</evidence>
<dbReference type="FunFam" id="3.40.50.200:FF:000006">
    <property type="entry name" value="Subtilisin-like protease SBT1.5"/>
    <property type="match status" value="1"/>
</dbReference>
<dbReference type="InterPro" id="IPR023828">
    <property type="entry name" value="Peptidase_S8_Ser-AS"/>
</dbReference>
<dbReference type="Gene3D" id="3.40.50.200">
    <property type="entry name" value="Peptidase S8/S53 domain"/>
    <property type="match status" value="1"/>
</dbReference>
<evidence type="ECO:0000256" key="3">
    <source>
        <dbReference type="ARBA" id="ARBA00022525"/>
    </source>
</evidence>
<evidence type="ECO:0000256" key="8">
    <source>
        <dbReference type="ARBA" id="ARBA00023180"/>
    </source>
</evidence>
<dbReference type="PROSITE" id="PS51892">
    <property type="entry name" value="SUBTILASE"/>
    <property type="match status" value="1"/>
</dbReference>
<evidence type="ECO:0000259" key="13">
    <source>
        <dbReference type="Pfam" id="PF05922"/>
    </source>
</evidence>
<dbReference type="InterPro" id="IPR015500">
    <property type="entry name" value="Peptidase_S8_subtilisin-rel"/>
</dbReference>
<proteinExistence type="inferred from homology"/>
<dbReference type="Pfam" id="PF00082">
    <property type="entry name" value="Peptidase_S8"/>
    <property type="match status" value="1"/>
</dbReference>
<feature type="active site" description="Charge relay system" evidence="9 10">
    <location>
        <position position="541"/>
    </location>
</feature>
<dbReference type="AlphaFoldDB" id="A0A6J1ADP5"/>
<dbReference type="SUPFAM" id="SSF52743">
    <property type="entry name" value="Subtilisin-like"/>
    <property type="match status" value="1"/>
</dbReference>
<dbReference type="GeneID" id="110417145"/>
<comment type="subcellular location">
    <subcellularLocation>
        <location evidence="1">Secreted</location>
    </subcellularLocation>
</comment>
<feature type="domain" description="Inhibitor I9" evidence="13">
    <location>
        <begin position="34"/>
        <end position="119"/>
    </location>
</feature>
<dbReference type="CDD" id="cd04852">
    <property type="entry name" value="Peptidases_S8_3"/>
    <property type="match status" value="1"/>
</dbReference>
<name>A0A6J1ADP5_9ROSI</name>
<dbReference type="InterPro" id="IPR036852">
    <property type="entry name" value="Peptidase_S8/S53_dom_sf"/>
</dbReference>
<dbReference type="Gene3D" id="3.50.30.30">
    <property type="match status" value="1"/>
</dbReference>
<keyword evidence="5 11" id="KW-0732">Signal</keyword>
<dbReference type="FunFam" id="3.30.70.80:FF:000003">
    <property type="entry name" value="Subtilisin-like protease SBT1.9"/>
    <property type="match status" value="1"/>
</dbReference>
<evidence type="ECO:0000256" key="6">
    <source>
        <dbReference type="ARBA" id="ARBA00022801"/>
    </source>
</evidence>
<feature type="active site" description="Charge relay system" evidence="9 10">
    <location>
        <position position="152"/>
    </location>
</feature>
<keyword evidence="15" id="KW-1185">Reference proteome</keyword>
<protein>
    <submittedName>
        <fullName evidence="16">Subtilisin-like protease SBT1.9</fullName>
    </submittedName>
</protein>